<feature type="region of interest" description="Disordered" evidence="1">
    <location>
        <begin position="53"/>
        <end position="109"/>
    </location>
</feature>
<comment type="caution">
    <text evidence="2">The sequence shown here is derived from an EMBL/GenBank/DDBJ whole genome shotgun (WGS) entry which is preliminary data.</text>
</comment>
<feature type="compositionally biased region" description="Basic and acidic residues" evidence="1">
    <location>
        <begin position="53"/>
        <end position="69"/>
    </location>
</feature>
<name>A0A4Y3WKH6_9PSEU</name>
<dbReference type="EMBL" id="BJNG01000014">
    <property type="protein sequence ID" value="GEC19392.1"/>
    <property type="molecule type" value="Genomic_DNA"/>
</dbReference>
<protein>
    <submittedName>
        <fullName evidence="2">Uncharacterized protein</fullName>
    </submittedName>
</protein>
<evidence type="ECO:0000256" key="1">
    <source>
        <dbReference type="SAM" id="MobiDB-lite"/>
    </source>
</evidence>
<proteinExistence type="predicted"/>
<dbReference type="AlphaFoldDB" id="A0A4Y3WKH6"/>
<evidence type="ECO:0000313" key="2">
    <source>
        <dbReference type="EMBL" id="GEC19392.1"/>
    </source>
</evidence>
<accession>A0A4Y3WKH6</accession>
<reference evidence="2 3" key="1">
    <citation type="submission" date="2019-06" db="EMBL/GenBank/DDBJ databases">
        <title>Whole genome shotgun sequence of Pseudonocardia hydrocarbonoxydans NBRC 14498.</title>
        <authorList>
            <person name="Hosoyama A."/>
            <person name="Uohara A."/>
            <person name="Ohji S."/>
            <person name="Ichikawa N."/>
        </authorList>
    </citation>
    <scope>NUCLEOTIDE SEQUENCE [LARGE SCALE GENOMIC DNA]</scope>
    <source>
        <strain evidence="2 3">NBRC 14498</strain>
    </source>
</reference>
<evidence type="ECO:0000313" key="3">
    <source>
        <dbReference type="Proteomes" id="UP000320338"/>
    </source>
</evidence>
<dbReference type="Proteomes" id="UP000320338">
    <property type="component" value="Unassembled WGS sequence"/>
</dbReference>
<feature type="compositionally biased region" description="Basic residues" evidence="1">
    <location>
        <begin position="88"/>
        <end position="97"/>
    </location>
</feature>
<organism evidence="2 3">
    <name type="scientific">Pseudonocardia hydrocarbonoxydans</name>
    <dbReference type="NCBI Taxonomy" id="76726"/>
    <lineage>
        <taxon>Bacteria</taxon>
        <taxon>Bacillati</taxon>
        <taxon>Actinomycetota</taxon>
        <taxon>Actinomycetes</taxon>
        <taxon>Pseudonocardiales</taxon>
        <taxon>Pseudonocardiaceae</taxon>
        <taxon>Pseudonocardia</taxon>
    </lineage>
</organism>
<keyword evidence="3" id="KW-1185">Reference proteome</keyword>
<gene>
    <name evidence="2" type="ORF">PHY01_16750</name>
</gene>
<sequence>MKVRSAVDRRCLPACLPAHLGRPARTEESCDVASRRAGRADNVDVMDHTDVRAHVEPDAPTSLRREAVDGRTATTRPGPSRYAEPRVRRASPSRRKVVQPSIDTAPSER</sequence>